<keyword evidence="1" id="KW-0732">Signal</keyword>
<evidence type="ECO:0000259" key="4">
    <source>
        <dbReference type="Pfam" id="PF11611"/>
    </source>
</evidence>
<evidence type="ECO:0000256" key="1">
    <source>
        <dbReference type="ARBA" id="ARBA00022729"/>
    </source>
</evidence>
<dbReference type="Proteomes" id="UP000184089">
    <property type="component" value="Unassembled WGS sequence"/>
</dbReference>
<organism evidence="5 6">
    <name type="scientific">Bittarella massiliensis</name>
    <name type="common">ex Durand et al. 2017</name>
    <dbReference type="NCBI Taxonomy" id="1720313"/>
    <lineage>
        <taxon>Bacteria</taxon>
        <taxon>Bacillati</taxon>
        <taxon>Bacillota</taxon>
        <taxon>Clostridia</taxon>
        <taxon>Eubacteriales</taxon>
        <taxon>Oscillospiraceae</taxon>
        <taxon>Bittarella (ex Durand et al. 2017)</taxon>
    </lineage>
</organism>
<comment type="caution">
    <text evidence="5">The sequence shown here is derived from an EMBL/GenBank/DDBJ whole genome shotgun (WGS) entry which is preliminary data.</text>
</comment>
<feature type="region of interest" description="Disordered" evidence="2">
    <location>
        <begin position="1"/>
        <end position="40"/>
    </location>
</feature>
<dbReference type="InterPro" id="IPR029050">
    <property type="entry name" value="Immunoprotect_excell_Ig-like"/>
</dbReference>
<dbReference type="RefSeq" id="WP_021660461.1">
    <property type="nucleotide sequence ID" value="NZ_WWVY01000002.1"/>
</dbReference>
<keyword evidence="3" id="KW-0472">Membrane</keyword>
<accession>A0AAQ1MDU2</accession>
<dbReference type="AlphaFoldDB" id="A0AAQ1MDU2"/>
<feature type="transmembrane region" description="Helical" evidence="3">
    <location>
        <begin position="87"/>
        <end position="114"/>
    </location>
</feature>
<evidence type="ECO:0000313" key="6">
    <source>
        <dbReference type="Proteomes" id="UP000184089"/>
    </source>
</evidence>
<dbReference type="Pfam" id="PF11611">
    <property type="entry name" value="DUF4352"/>
    <property type="match status" value="1"/>
</dbReference>
<evidence type="ECO:0000313" key="5">
    <source>
        <dbReference type="EMBL" id="SHG20678.1"/>
    </source>
</evidence>
<proteinExistence type="predicted"/>
<dbReference type="EMBL" id="FQVY01000002">
    <property type="protein sequence ID" value="SHG20678.1"/>
    <property type="molecule type" value="Genomic_DNA"/>
</dbReference>
<dbReference type="InterPro" id="IPR029051">
    <property type="entry name" value="DUF4352"/>
</dbReference>
<feature type="domain" description="DUF4352" evidence="4">
    <location>
        <begin position="178"/>
        <end position="298"/>
    </location>
</feature>
<protein>
    <recommendedName>
        <fullName evidence="4">DUF4352 domain-containing protein</fullName>
    </recommendedName>
</protein>
<name>A0AAQ1MDU2_9FIRM</name>
<sequence length="311" mass="34591">MRPFSLTNRAPADTLKQKREKGGIPARPDDEEEFSMNGYYTPPTQSYGTTSCPQCRNRIPAGSPVCPCCGCPVAAVRERKYKNLRNTIIAVASVAVAAVLVVFLCYGAVIAAVFRTARNYGDGGYGNGYHHYQGGWDDGDTYDYGDEGDGGSYFDQQAPSGWNSGDHQNRRTPDATHYAVGQTASWEEMEFTVTGVRDGSEYGLAPDEDDEYLVVQIKITNHSGEDRLLWRPDFILQGGDDLFEFSEDDDAYITDSQGNRQELFTTQTLAAGRTIETTLCYEVPKGSQNLELTYDNDDYLYNPQLRFDLGR</sequence>
<keyword evidence="3" id="KW-1133">Transmembrane helix</keyword>
<gene>
    <name evidence="5" type="ORF">SAMN05444424_1873</name>
</gene>
<keyword evidence="3" id="KW-0812">Transmembrane</keyword>
<evidence type="ECO:0000256" key="2">
    <source>
        <dbReference type="SAM" id="MobiDB-lite"/>
    </source>
</evidence>
<reference evidence="6" key="1">
    <citation type="submission" date="2016-11" db="EMBL/GenBank/DDBJ databases">
        <authorList>
            <person name="Jaros S."/>
            <person name="Januszkiewicz K."/>
            <person name="Wedrychowicz H."/>
        </authorList>
    </citation>
    <scope>NUCLEOTIDE SEQUENCE [LARGE SCALE GENOMIC DNA]</scope>
    <source>
        <strain evidence="6">DSM 4029</strain>
    </source>
</reference>
<dbReference type="Gene3D" id="2.60.40.1240">
    <property type="match status" value="1"/>
</dbReference>
<evidence type="ECO:0000256" key="3">
    <source>
        <dbReference type="SAM" id="Phobius"/>
    </source>
</evidence>